<accession>A0A1A7C5Z7</accession>
<feature type="domain" description="UmuC" evidence="14">
    <location>
        <begin position="42"/>
        <end position="240"/>
    </location>
</feature>
<evidence type="ECO:0000313" key="15">
    <source>
        <dbReference type="EMBL" id="OBV41331.1"/>
    </source>
</evidence>
<feature type="site" description="Substrate discrimination" evidence="12">
    <location>
        <position position="51"/>
    </location>
</feature>
<evidence type="ECO:0000256" key="12">
    <source>
        <dbReference type="HAMAP-Rule" id="MF_01113"/>
    </source>
</evidence>
<dbReference type="InterPro" id="IPR036775">
    <property type="entry name" value="DNA_pol_Y-fam_lit_finger_sf"/>
</dbReference>
<dbReference type="PROSITE" id="PS50173">
    <property type="entry name" value="UMUC"/>
    <property type="match status" value="1"/>
</dbReference>
<proteinExistence type="inferred from homology"/>
<dbReference type="FunFam" id="3.30.1490.100:FF:000004">
    <property type="entry name" value="DNA polymerase IV"/>
    <property type="match status" value="1"/>
</dbReference>
<comment type="subunit">
    <text evidence="12">Monomer.</text>
</comment>
<keyword evidence="2 12" id="KW-0515">Mutator protein</keyword>
<comment type="similarity">
    <text evidence="1 12">Belongs to the DNA polymerase type-Y family.</text>
</comment>
<sequence length="418" mass="45366">MHDQYLAATIASPRGGKPNRREVSLTASVSSSPESLAPRRWIAHLDMDAFFASVELLKYPELRGEAVVIGGGRLQQPVLQPDGTRQFARMRDYVGRGVVTTSTYAARAFGVFSAMGIMKAARLAPDSILLPADFEAYREYSTRFKQAVANLAPVIQNVGIDEIYIDLSEHGDGAPAFAARLKAAVFDATGLSCSIGLAPNKLLAKICSDLEKPDGLTILHPEDIATRVWPLPAKKINGIGPKATAKLAAMGIVTIGELAQADLGMLRTQFGDLYTGWLHQAALGIDDRPVQTSRETKSVSRETTFERDLQVVRDRAVLSEKLESLCTRVAGDLDKHALAGRTVGIKLRFEDFSTVTRDITLPSATADAAAILRATRDCLRRVPFEKKIRLLGVRISTLCDPSQSTRQAPAQAELFPAL</sequence>
<evidence type="ECO:0000256" key="7">
    <source>
        <dbReference type="ARBA" id="ARBA00022763"/>
    </source>
</evidence>
<comment type="subcellular location">
    <subcellularLocation>
        <location evidence="12">Cytoplasm</location>
    </subcellularLocation>
</comment>
<feature type="binding site" evidence="12">
    <location>
        <position position="161"/>
    </location>
    <ligand>
        <name>Mg(2+)</name>
        <dbReference type="ChEBI" id="CHEBI:18420"/>
    </ligand>
</feature>
<dbReference type="InterPro" id="IPR017961">
    <property type="entry name" value="DNA_pol_Y-fam_little_finger"/>
</dbReference>
<dbReference type="GO" id="GO:0003684">
    <property type="term" value="F:damaged DNA binding"/>
    <property type="evidence" value="ECO:0007669"/>
    <property type="project" value="InterPro"/>
</dbReference>
<dbReference type="EC" id="2.7.7.7" evidence="12"/>
<evidence type="ECO:0000256" key="10">
    <source>
        <dbReference type="ARBA" id="ARBA00023204"/>
    </source>
</evidence>
<dbReference type="SUPFAM" id="SSF56672">
    <property type="entry name" value="DNA/RNA polymerases"/>
    <property type="match status" value="1"/>
</dbReference>
<keyword evidence="6 12" id="KW-0479">Metal-binding</keyword>
<keyword evidence="7 12" id="KW-0227">DNA damage</keyword>
<evidence type="ECO:0000256" key="8">
    <source>
        <dbReference type="ARBA" id="ARBA00022842"/>
    </source>
</evidence>
<evidence type="ECO:0000256" key="11">
    <source>
        <dbReference type="ARBA" id="ARBA00049244"/>
    </source>
</evidence>
<dbReference type="Pfam" id="PF00817">
    <property type="entry name" value="IMS"/>
    <property type="match status" value="1"/>
</dbReference>
<protein>
    <recommendedName>
        <fullName evidence="12">DNA polymerase IV</fullName>
        <shortName evidence="12">Pol IV</shortName>
        <ecNumber evidence="12">2.7.7.7</ecNumber>
    </recommendedName>
</protein>
<keyword evidence="5 12" id="KW-0235">DNA replication</keyword>
<dbReference type="Gene3D" id="1.10.150.20">
    <property type="entry name" value="5' to 3' exonuclease, C-terminal subdomain"/>
    <property type="match status" value="1"/>
</dbReference>
<dbReference type="GO" id="GO:0006261">
    <property type="term" value="P:DNA-templated DNA replication"/>
    <property type="evidence" value="ECO:0007669"/>
    <property type="project" value="UniProtKB-UniRule"/>
</dbReference>
<evidence type="ECO:0000313" key="16">
    <source>
        <dbReference type="Proteomes" id="UP000092713"/>
    </source>
</evidence>
<evidence type="ECO:0000256" key="9">
    <source>
        <dbReference type="ARBA" id="ARBA00022932"/>
    </source>
</evidence>
<dbReference type="InterPro" id="IPR024728">
    <property type="entry name" value="PolY_HhH_motif"/>
</dbReference>
<feature type="active site" evidence="12">
    <location>
        <position position="162"/>
    </location>
</feature>
<comment type="caution">
    <text evidence="15">The sequence shown here is derived from an EMBL/GenBank/DDBJ whole genome shotgun (WGS) entry which is preliminary data.</text>
</comment>
<dbReference type="Gene3D" id="3.40.1170.60">
    <property type="match status" value="1"/>
</dbReference>
<dbReference type="CDD" id="cd03586">
    <property type="entry name" value="PolY_Pol_IV_kappa"/>
    <property type="match status" value="1"/>
</dbReference>
<feature type="region of interest" description="Disordered" evidence="13">
    <location>
        <begin position="10"/>
        <end position="29"/>
    </location>
</feature>
<dbReference type="PATRIC" id="fig|1747903.4.peg.5009"/>
<keyword evidence="12" id="KW-0238">DNA-binding</keyword>
<evidence type="ECO:0000256" key="6">
    <source>
        <dbReference type="ARBA" id="ARBA00022723"/>
    </source>
</evidence>
<dbReference type="Gene3D" id="3.30.70.270">
    <property type="match status" value="1"/>
</dbReference>
<dbReference type="SUPFAM" id="SSF100879">
    <property type="entry name" value="Lesion bypass DNA polymerase (Y-family), little finger domain"/>
    <property type="match status" value="1"/>
</dbReference>
<dbReference type="AlphaFoldDB" id="A0A1A7C5Z7"/>
<keyword evidence="8 12" id="KW-0460">Magnesium</keyword>
<evidence type="ECO:0000256" key="2">
    <source>
        <dbReference type="ARBA" id="ARBA00022457"/>
    </source>
</evidence>
<keyword evidence="9 12" id="KW-0239">DNA-directed DNA polymerase</keyword>
<dbReference type="InterPro" id="IPR043128">
    <property type="entry name" value="Rev_trsase/Diguanyl_cyclase"/>
</dbReference>
<dbReference type="GO" id="GO:0003887">
    <property type="term" value="F:DNA-directed DNA polymerase activity"/>
    <property type="evidence" value="ECO:0007669"/>
    <property type="project" value="UniProtKB-UniRule"/>
</dbReference>
<reference evidence="15 16" key="1">
    <citation type="submission" date="2016-04" db="EMBL/GenBank/DDBJ databases">
        <title>Draft genome sequence of Janthinobacterium psychrotolerans sp. nov., isolated from freshwater sediments in Denmark.</title>
        <authorList>
            <person name="Gong X."/>
            <person name="Skrivergaard S."/>
            <person name="Korsgaard B.S."/>
            <person name="Schreiber L."/>
            <person name="Marshall I.P."/>
            <person name="Finster K."/>
            <person name="Schramm A."/>
        </authorList>
    </citation>
    <scope>NUCLEOTIDE SEQUENCE [LARGE SCALE GENOMIC DNA]</scope>
    <source>
        <strain evidence="15 16">S3-2</strain>
    </source>
</reference>
<comment type="cofactor">
    <cofactor evidence="12">
        <name>Mg(2+)</name>
        <dbReference type="ChEBI" id="CHEBI:18420"/>
    </cofactor>
    <text evidence="12">Binds 2 magnesium ions per subunit.</text>
</comment>
<evidence type="ECO:0000256" key="3">
    <source>
        <dbReference type="ARBA" id="ARBA00022679"/>
    </source>
</evidence>
<keyword evidence="10 12" id="KW-0234">DNA repair</keyword>
<dbReference type="InterPro" id="IPR050116">
    <property type="entry name" value="DNA_polymerase-Y"/>
</dbReference>
<dbReference type="Gene3D" id="3.30.1490.100">
    <property type="entry name" value="DNA polymerase, Y-family, little finger domain"/>
    <property type="match status" value="1"/>
</dbReference>
<dbReference type="PANTHER" id="PTHR11076">
    <property type="entry name" value="DNA REPAIR POLYMERASE UMUC / TRANSFERASE FAMILY MEMBER"/>
    <property type="match status" value="1"/>
</dbReference>
<evidence type="ECO:0000256" key="13">
    <source>
        <dbReference type="SAM" id="MobiDB-lite"/>
    </source>
</evidence>
<keyword evidence="4 12" id="KW-0548">Nucleotidyltransferase</keyword>
<dbReference type="Pfam" id="PF11798">
    <property type="entry name" value="IMS_HHH"/>
    <property type="match status" value="1"/>
</dbReference>
<feature type="binding site" evidence="12">
    <location>
        <position position="46"/>
    </location>
    <ligand>
        <name>Mg(2+)</name>
        <dbReference type="ChEBI" id="CHEBI:18420"/>
    </ligand>
</feature>
<dbReference type="STRING" id="1747903.ASR47_102838"/>
<dbReference type="HAMAP" id="MF_01113">
    <property type="entry name" value="DNApol_IV"/>
    <property type="match status" value="1"/>
</dbReference>
<keyword evidence="16" id="KW-1185">Reference proteome</keyword>
<dbReference type="GO" id="GO:0000287">
    <property type="term" value="F:magnesium ion binding"/>
    <property type="evidence" value="ECO:0007669"/>
    <property type="project" value="UniProtKB-UniRule"/>
</dbReference>
<dbReference type="EMBL" id="LOCQ01000035">
    <property type="protein sequence ID" value="OBV41331.1"/>
    <property type="molecule type" value="Genomic_DNA"/>
</dbReference>
<dbReference type="PANTHER" id="PTHR11076:SF33">
    <property type="entry name" value="DNA POLYMERASE KAPPA"/>
    <property type="match status" value="1"/>
</dbReference>
<name>A0A1A7C5Z7_9BURK</name>
<dbReference type="GO" id="GO:0009432">
    <property type="term" value="P:SOS response"/>
    <property type="evidence" value="ECO:0007669"/>
    <property type="project" value="TreeGrafter"/>
</dbReference>
<dbReference type="InterPro" id="IPR043502">
    <property type="entry name" value="DNA/RNA_pol_sf"/>
</dbReference>
<dbReference type="InterPro" id="IPR001126">
    <property type="entry name" value="UmuC"/>
</dbReference>
<comment type="function">
    <text evidence="12">Poorly processive, error-prone DNA polymerase involved in untargeted mutagenesis. Copies undamaged DNA at stalled replication forks, which arise in vivo from mismatched or misaligned primer ends. These misaligned primers can be extended by PolIV. Exhibits no 3'-5' exonuclease (proofreading) activity. May be involved in translesional synthesis, in conjunction with the beta clamp from PolIII.</text>
</comment>
<dbReference type="Proteomes" id="UP000092713">
    <property type="component" value="Unassembled WGS sequence"/>
</dbReference>
<dbReference type="GO" id="GO:0042276">
    <property type="term" value="P:error-prone translesion synthesis"/>
    <property type="evidence" value="ECO:0007669"/>
    <property type="project" value="TreeGrafter"/>
</dbReference>
<keyword evidence="12" id="KW-0963">Cytoplasm</keyword>
<evidence type="ECO:0000256" key="5">
    <source>
        <dbReference type="ARBA" id="ARBA00022705"/>
    </source>
</evidence>
<organism evidence="15 16">
    <name type="scientific">Janthinobacterium psychrotolerans</name>
    <dbReference type="NCBI Taxonomy" id="1747903"/>
    <lineage>
        <taxon>Bacteria</taxon>
        <taxon>Pseudomonadati</taxon>
        <taxon>Pseudomonadota</taxon>
        <taxon>Betaproteobacteria</taxon>
        <taxon>Burkholderiales</taxon>
        <taxon>Oxalobacteraceae</taxon>
        <taxon>Janthinobacterium</taxon>
    </lineage>
</organism>
<evidence type="ECO:0000259" key="14">
    <source>
        <dbReference type="PROSITE" id="PS50173"/>
    </source>
</evidence>
<dbReference type="Pfam" id="PF11799">
    <property type="entry name" value="IMS_C"/>
    <property type="match status" value="1"/>
</dbReference>
<gene>
    <name evidence="12" type="primary">dinB</name>
    <name evidence="15" type="ORF">ASR47_102838</name>
</gene>
<dbReference type="InterPro" id="IPR022880">
    <property type="entry name" value="DNApol_IV"/>
</dbReference>
<comment type="catalytic activity">
    <reaction evidence="11 12">
        <text>DNA(n) + a 2'-deoxyribonucleoside 5'-triphosphate = DNA(n+1) + diphosphate</text>
        <dbReference type="Rhea" id="RHEA:22508"/>
        <dbReference type="Rhea" id="RHEA-COMP:17339"/>
        <dbReference type="Rhea" id="RHEA-COMP:17340"/>
        <dbReference type="ChEBI" id="CHEBI:33019"/>
        <dbReference type="ChEBI" id="CHEBI:61560"/>
        <dbReference type="ChEBI" id="CHEBI:173112"/>
        <dbReference type="EC" id="2.7.7.7"/>
    </reaction>
</comment>
<dbReference type="GO" id="GO:0005829">
    <property type="term" value="C:cytosol"/>
    <property type="evidence" value="ECO:0007669"/>
    <property type="project" value="TreeGrafter"/>
</dbReference>
<evidence type="ECO:0000256" key="1">
    <source>
        <dbReference type="ARBA" id="ARBA00010945"/>
    </source>
</evidence>
<dbReference type="GO" id="GO:0006281">
    <property type="term" value="P:DNA repair"/>
    <property type="evidence" value="ECO:0007669"/>
    <property type="project" value="UniProtKB-UniRule"/>
</dbReference>
<dbReference type="NCBIfam" id="NF002677">
    <property type="entry name" value="PRK02406.1"/>
    <property type="match status" value="1"/>
</dbReference>
<evidence type="ECO:0000256" key="4">
    <source>
        <dbReference type="ARBA" id="ARBA00022695"/>
    </source>
</evidence>
<keyword evidence="3 12" id="KW-0808">Transferase</keyword>